<dbReference type="PANTHER" id="PTHR35910:SF1">
    <property type="entry name" value="2EXR DOMAIN-CONTAINING PROTEIN"/>
    <property type="match status" value="1"/>
</dbReference>
<feature type="region of interest" description="Disordered" evidence="1">
    <location>
        <begin position="224"/>
        <end position="284"/>
    </location>
</feature>
<dbReference type="Proteomes" id="UP000235786">
    <property type="component" value="Unassembled WGS sequence"/>
</dbReference>
<evidence type="ECO:0000259" key="2">
    <source>
        <dbReference type="Pfam" id="PF20150"/>
    </source>
</evidence>
<name>A0A2J6RUG9_HYAVF</name>
<dbReference type="EMBL" id="KZ613943">
    <property type="protein sequence ID" value="PMD42162.1"/>
    <property type="molecule type" value="Genomic_DNA"/>
</dbReference>
<feature type="compositionally biased region" description="Polar residues" evidence="1">
    <location>
        <begin position="261"/>
        <end position="274"/>
    </location>
</feature>
<sequence length="284" mass="33637">MTSLVDNQMELDQTFAITFHKFPQLPPELRVMIWRFVSKTPRTLTLDWAIKKRGAPMVIEHFAKTVPAVLHISHESRSTAARHYEFYYSSRLNIKPLYINFNVDTLMIGDWEALDLFYAGLKDGQNSWPADLLELESKVKLLTFAGPQLSPRFENLQWILWRFSNLRELVLLERQPDVQNNGGFWSRRRWDFHLRELDRAIKHLASKNEEFEVRYMTEEESWAMRTSEEAKNQKALEERERKEREATNAARKALAERVRSQSRTTDLPNTTLLLQQPRDRFRVS</sequence>
<dbReference type="AlphaFoldDB" id="A0A2J6RUG9"/>
<reference evidence="3 4" key="1">
    <citation type="submission" date="2016-04" db="EMBL/GenBank/DDBJ databases">
        <title>A degradative enzymes factory behind the ericoid mycorrhizal symbiosis.</title>
        <authorList>
            <consortium name="DOE Joint Genome Institute"/>
            <person name="Martino E."/>
            <person name="Morin E."/>
            <person name="Grelet G."/>
            <person name="Kuo A."/>
            <person name="Kohler A."/>
            <person name="Daghino S."/>
            <person name="Barry K."/>
            <person name="Choi C."/>
            <person name="Cichocki N."/>
            <person name="Clum A."/>
            <person name="Copeland A."/>
            <person name="Hainaut M."/>
            <person name="Haridas S."/>
            <person name="Labutti K."/>
            <person name="Lindquist E."/>
            <person name="Lipzen A."/>
            <person name="Khouja H.-R."/>
            <person name="Murat C."/>
            <person name="Ohm R."/>
            <person name="Olson A."/>
            <person name="Spatafora J."/>
            <person name="Veneault-Fourrey C."/>
            <person name="Henrissat B."/>
            <person name="Grigoriev I."/>
            <person name="Martin F."/>
            <person name="Perotto S."/>
        </authorList>
    </citation>
    <scope>NUCLEOTIDE SEQUENCE [LARGE SCALE GENOMIC DNA]</scope>
    <source>
        <strain evidence="3 4">F</strain>
    </source>
</reference>
<dbReference type="OrthoDB" id="3548337at2759"/>
<gene>
    <name evidence="3" type="ORF">L207DRAFT_631995</name>
</gene>
<protein>
    <recommendedName>
        <fullName evidence="2">2EXR domain-containing protein</fullName>
    </recommendedName>
</protein>
<dbReference type="InterPro" id="IPR045518">
    <property type="entry name" value="2EXR"/>
</dbReference>
<dbReference type="PANTHER" id="PTHR35910">
    <property type="entry name" value="2EXR DOMAIN-CONTAINING PROTEIN"/>
    <property type="match status" value="1"/>
</dbReference>
<proteinExistence type="predicted"/>
<evidence type="ECO:0000313" key="4">
    <source>
        <dbReference type="Proteomes" id="UP000235786"/>
    </source>
</evidence>
<organism evidence="3 4">
    <name type="scientific">Hyaloscypha variabilis (strain UAMH 11265 / GT02V1 / F)</name>
    <name type="common">Meliniomyces variabilis</name>
    <dbReference type="NCBI Taxonomy" id="1149755"/>
    <lineage>
        <taxon>Eukaryota</taxon>
        <taxon>Fungi</taxon>
        <taxon>Dikarya</taxon>
        <taxon>Ascomycota</taxon>
        <taxon>Pezizomycotina</taxon>
        <taxon>Leotiomycetes</taxon>
        <taxon>Helotiales</taxon>
        <taxon>Hyaloscyphaceae</taxon>
        <taxon>Hyaloscypha</taxon>
        <taxon>Hyaloscypha variabilis</taxon>
    </lineage>
</organism>
<feature type="domain" description="2EXR" evidence="2">
    <location>
        <begin position="19"/>
        <end position="106"/>
    </location>
</feature>
<accession>A0A2J6RUG9</accession>
<feature type="compositionally biased region" description="Basic and acidic residues" evidence="1">
    <location>
        <begin position="226"/>
        <end position="246"/>
    </location>
</feature>
<evidence type="ECO:0000256" key="1">
    <source>
        <dbReference type="SAM" id="MobiDB-lite"/>
    </source>
</evidence>
<keyword evidence="4" id="KW-1185">Reference proteome</keyword>
<evidence type="ECO:0000313" key="3">
    <source>
        <dbReference type="EMBL" id="PMD42162.1"/>
    </source>
</evidence>
<dbReference type="Pfam" id="PF20150">
    <property type="entry name" value="2EXR"/>
    <property type="match status" value="1"/>
</dbReference>